<dbReference type="InterPro" id="IPR022198">
    <property type="entry name" value="DUF3723"/>
</dbReference>
<keyword evidence="1" id="KW-0175">Coiled coil</keyword>
<dbReference type="Pfam" id="PF12520">
    <property type="entry name" value="DUF3723"/>
    <property type="match status" value="1"/>
</dbReference>
<feature type="region of interest" description="Disordered" evidence="2">
    <location>
        <begin position="89"/>
        <end position="113"/>
    </location>
</feature>
<feature type="compositionally biased region" description="Acidic residues" evidence="2">
    <location>
        <begin position="100"/>
        <end position="113"/>
    </location>
</feature>
<proteinExistence type="predicted"/>
<gene>
    <name evidence="3" type="ORF">S7711_09492</name>
</gene>
<evidence type="ECO:0000256" key="1">
    <source>
        <dbReference type="SAM" id="Coils"/>
    </source>
</evidence>
<organism evidence="3 4">
    <name type="scientific">Stachybotrys chartarum (strain CBS 109288 / IBT 7711)</name>
    <name type="common">Toxic black mold</name>
    <name type="synonym">Stilbospora chartarum</name>
    <dbReference type="NCBI Taxonomy" id="1280523"/>
    <lineage>
        <taxon>Eukaryota</taxon>
        <taxon>Fungi</taxon>
        <taxon>Dikarya</taxon>
        <taxon>Ascomycota</taxon>
        <taxon>Pezizomycotina</taxon>
        <taxon>Sordariomycetes</taxon>
        <taxon>Hypocreomycetidae</taxon>
        <taxon>Hypocreales</taxon>
        <taxon>Stachybotryaceae</taxon>
        <taxon>Stachybotrys</taxon>
    </lineage>
</organism>
<dbReference type="EMBL" id="KL647764">
    <property type="protein sequence ID" value="KEY73750.1"/>
    <property type="molecule type" value="Genomic_DNA"/>
</dbReference>
<evidence type="ECO:0000313" key="4">
    <source>
        <dbReference type="Proteomes" id="UP000028045"/>
    </source>
</evidence>
<feature type="coiled-coil region" evidence="1">
    <location>
        <begin position="133"/>
        <end position="181"/>
    </location>
</feature>
<dbReference type="AlphaFoldDB" id="A0A084B871"/>
<protein>
    <submittedName>
        <fullName evidence="3">Uncharacterized protein</fullName>
    </submittedName>
</protein>
<dbReference type="Proteomes" id="UP000028045">
    <property type="component" value="Unassembled WGS sequence"/>
</dbReference>
<accession>A0A084B871</accession>
<reference evidence="3 4" key="1">
    <citation type="journal article" date="2014" name="BMC Genomics">
        <title>Comparative genome sequencing reveals chemotype-specific gene clusters in the toxigenic black mold Stachybotrys.</title>
        <authorList>
            <person name="Semeiks J."/>
            <person name="Borek D."/>
            <person name="Otwinowski Z."/>
            <person name="Grishin N.V."/>
        </authorList>
    </citation>
    <scope>NUCLEOTIDE SEQUENCE [LARGE SCALE GENOMIC DNA]</scope>
    <source>
        <strain evidence="4">CBS 109288 / IBT 7711</strain>
    </source>
</reference>
<keyword evidence="4" id="KW-1185">Reference proteome</keyword>
<dbReference type="HOGENOM" id="CLU_1305575_0_0_1"/>
<sequence>MPKNVYQKLANPKNGEANKTVLYEFALLADKLGLKTQEIHDLIEHDPDEKIARRLLRTARDPSQYRYKDFKGYIGRLIEIIHKAEPLDDEKHNDVGAGDDNNDNNDNGDDLGDELDLEQDVEVEIGQDSLARLEDVKRELEALEVSMQLKATEQQDQETQLKDLETIISQKEETLKGLEASVDKRKHDLASQTVDFQQEWQAKIAQLAKEE</sequence>
<name>A0A084B871_STACB</name>
<evidence type="ECO:0000313" key="3">
    <source>
        <dbReference type="EMBL" id="KEY73750.1"/>
    </source>
</evidence>
<evidence type="ECO:0000256" key="2">
    <source>
        <dbReference type="SAM" id="MobiDB-lite"/>
    </source>
</evidence>